<dbReference type="OrthoDB" id="444540at2759"/>
<keyword evidence="7" id="KW-1185">Reference proteome</keyword>
<evidence type="ECO:0000256" key="3">
    <source>
        <dbReference type="ARBA" id="ARBA00022837"/>
    </source>
</evidence>
<dbReference type="Pfam" id="PF13202">
    <property type="entry name" value="EF-hand_5"/>
    <property type="match status" value="1"/>
</dbReference>
<dbReference type="FunCoup" id="T1ELR0">
    <property type="interactions" value="36"/>
</dbReference>
<dbReference type="Gene3D" id="1.10.238.10">
    <property type="entry name" value="EF-hand"/>
    <property type="match status" value="2"/>
</dbReference>
<dbReference type="Pfam" id="PF13499">
    <property type="entry name" value="EF-hand_7"/>
    <property type="match status" value="1"/>
</dbReference>
<dbReference type="EnsemblMetazoa" id="HelroT156044">
    <property type="protein sequence ID" value="HelroP156044"/>
    <property type="gene ID" value="HelroG156044"/>
</dbReference>
<dbReference type="GeneID" id="20197510"/>
<reference evidence="6" key="3">
    <citation type="submission" date="2015-06" db="UniProtKB">
        <authorList>
            <consortium name="EnsemblMetazoa"/>
        </authorList>
    </citation>
    <scope>IDENTIFICATION</scope>
</reference>
<dbReference type="CDD" id="cd00051">
    <property type="entry name" value="EFh"/>
    <property type="match status" value="1"/>
</dbReference>
<reference evidence="7" key="1">
    <citation type="submission" date="2012-12" db="EMBL/GenBank/DDBJ databases">
        <authorList>
            <person name="Hellsten U."/>
            <person name="Grimwood J."/>
            <person name="Chapman J.A."/>
            <person name="Shapiro H."/>
            <person name="Aerts A."/>
            <person name="Otillar R.P."/>
            <person name="Terry A.Y."/>
            <person name="Boore J.L."/>
            <person name="Simakov O."/>
            <person name="Marletaz F."/>
            <person name="Cho S.-J."/>
            <person name="Edsinger-Gonzales E."/>
            <person name="Havlak P."/>
            <person name="Kuo D.-H."/>
            <person name="Larsson T."/>
            <person name="Lv J."/>
            <person name="Arendt D."/>
            <person name="Savage R."/>
            <person name="Osoegawa K."/>
            <person name="de Jong P."/>
            <person name="Lindberg D.R."/>
            <person name="Seaver E.C."/>
            <person name="Weisblat D.A."/>
            <person name="Putnam N.H."/>
            <person name="Grigoriev I.V."/>
            <person name="Rokhsar D.S."/>
        </authorList>
    </citation>
    <scope>NUCLEOTIDE SEQUENCE</scope>
</reference>
<evidence type="ECO:0000259" key="4">
    <source>
        <dbReference type="PROSITE" id="PS50222"/>
    </source>
</evidence>
<dbReference type="CTD" id="20197510"/>
<dbReference type="HOGENOM" id="CLU_036726_1_0_1"/>
<dbReference type="InterPro" id="IPR051581">
    <property type="entry name" value="Ca-bind"/>
</dbReference>
<evidence type="ECO:0000313" key="5">
    <source>
        <dbReference type="EMBL" id="ESN96702.1"/>
    </source>
</evidence>
<sequence length="187" mass="21424">MTTPIEKLRARCLERGASGIRMIGRVFKTFDDNGNKKLDKEELASGLQEFGMSMSKSEVDQLFNYLDKDNSGSINFDEFLIALRPPMSASRVDLINKAFNKMDKSGDGQLTVDDLKKNYDVTQHPKFKTGEMTKDQILKEFLDNFQAGSKMDDIVTRDEFTNYYAGVSASIDEDVYFDYMMRQAWKL</sequence>
<dbReference type="RefSeq" id="XP_009025821.1">
    <property type="nucleotide sequence ID" value="XM_009027573.1"/>
</dbReference>
<protein>
    <recommendedName>
        <fullName evidence="4">EF-hand domain-containing protein</fullName>
    </recommendedName>
</protein>
<dbReference type="GO" id="GO:0005509">
    <property type="term" value="F:calcium ion binding"/>
    <property type="evidence" value="ECO:0007669"/>
    <property type="project" value="InterPro"/>
</dbReference>
<dbReference type="SMART" id="SM00054">
    <property type="entry name" value="EFh"/>
    <property type="match status" value="3"/>
</dbReference>
<reference evidence="5 7" key="2">
    <citation type="journal article" date="2013" name="Nature">
        <title>Insights into bilaterian evolution from three spiralian genomes.</title>
        <authorList>
            <person name="Simakov O."/>
            <person name="Marletaz F."/>
            <person name="Cho S.J."/>
            <person name="Edsinger-Gonzales E."/>
            <person name="Havlak P."/>
            <person name="Hellsten U."/>
            <person name="Kuo D.H."/>
            <person name="Larsson T."/>
            <person name="Lv J."/>
            <person name="Arendt D."/>
            <person name="Savage R."/>
            <person name="Osoegawa K."/>
            <person name="de Jong P."/>
            <person name="Grimwood J."/>
            <person name="Chapman J.A."/>
            <person name="Shapiro H."/>
            <person name="Aerts A."/>
            <person name="Otillar R.P."/>
            <person name="Terry A.Y."/>
            <person name="Boore J.L."/>
            <person name="Grigoriev I.V."/>
            <person name="Lindberg D.R."/>
            <person name="Seaver E.C."/>
            <person name="Weisblat D.A."/>
            <person name="Putnam N.H."/>
            <person name="Rokhsar D.S."/>
        </authorList>
    </citation>
    <scope>NUCLEOTIDE SEQUENCE</scope>
</reference>
<feature type="domain" description="EF-hand" evidence="4">
    <location>
        <begin position="54"/>
        <end position="89"/>
    </location>
</feature>
<proteinExistence type="predicted"/>
<dbReference type="AlphaFoldDB" id="T1ELR0"/>
<dbReference type="EMBL" id="KB097495">
    <property type="protein sequence ID" value="ESN96702.1"/>
    <property type="molecule type" value="Genomic_DNA"/>
</dbReference>
<dbReference type="EMBL" id="AMQM01001456">
    <property type="status" value="NOT_ANNOTATED_CDS"/>
    <property type="molecule type" value="Genomic_DNA"/>
</dbReference>
<dbReference type="PROSITE" id="PS00018">
    <property type="entry name" value="EF_HAND_1"/>
    <property type="match status" value="3"/>
</dbReference>
<evidence type="ECO:0000256" key="2">
    <source>
        <dbReference type="ARBA" id="ARBA00022737"/>
    </source>
</evidence>
<dbReference type="InterPro" id="IPR011992">
    <property type="entry name" value="EF-hand-dom_pair"/>
</dbReference>
<dbReference type="PROSITE" id="PS50222">
    <property type="entry name" value="EF_HAND_2"/>
    <property type="match status" value="3"/>
</dbReference>
<dbReference type="InterPro" id="IPR002048">
    <property type="entry name" value="EF_hand_dom"/>
</dbReference>
<dbReference type="STRING" id="6412.T1ELR0"/>
<dbReference type="KEGG" id="hro:HELRODRAFT_156044"/>
<evidence type="ECO:0000313" key="7">
    <source>
        <dbReference type="Proteomes" id="UP000015101"/>
    </source>
</evidence>
<keyword evidence="3" id="KW-0106">Calcium</keyword>
<gene>
    <name evidence="6" type="primary">20197510</name>
    <name evidence="5" type="ORF">HELRODRAFT_156044</name>
</gene>
<name>T1ELR0_HELRO</name>
<dbReference type="Proteomes" id="UP000015101">
    <property type="component" value="Unassembled WGS sequence"/>
</dbReference>
<dbReference type="eggNOG" id="KOG0032">
    <property type="taxonomic scope" value="Eukaryota"/>
</dbReference>
<keyword evidence="1" id="KW-0479">Metal-binding</keyword>
<keyword evidence="2" id="KW-0677">Repeat</keyword>
<dbReference type="OMA" id="VKMQRED"/>
<dbReference type="SUPFAM" id="SSF47473">
    <property type="entry name" value="EF-hand"/>
    <property type="match status" value="1"/>
</dbReference>
<dbReference type="PANTHER" id="PTHR34524:SF6">
    <property type="entry name" value="CALCYPHOSINE LIKE"/>
    <property type="match status" value="1"/>
</dbReference>
<feature type="domain" description="EF-hand" evidence="4">
    <location>
        <begin position="90"/>
        <end position="125"/>
    </location>
</feature>
<evidence type="ECO:0000256" key="1">
    <source>
        <dbReference type="ARBA" id="ARBA00022723"/>
    </source>
</evidence>
<organism evidence="6 7">
    <name type="scientific">Helobdella robusta</name>
    <name type="common">Californian leech</name>
    <dbReference type="NCBI Taxonomy" id="6412"/>
    <lineage>
        <taxon>Eukaryota</taxon>
        <taxon>Metazoa</taxon>
        <taxon>Spiralia</taxon>
        <taxon>Lophotrochozoa</taxon>
        <taxon>Annelida</taxon>
        <taxon>Clitellata</taxon>
        <taxon>Hirudinea</taxon>
        <taxon>Rhynchobdellida</taxon>
        <taxon>Glossiphoniidae</taxon>
        <taxon>Helobdella</taxon>
    </lineage>
</organism>
<dbReference type="InParanoid" id="T1ELR0"/>
<evidence type="ECO:0000313" key="6">
    <source>
        <dbReference type="EnsemblMetazoa" id="HelroP156044"/>
    </source>
</evidence>
<feature type="domain" description="EF-hand" evidence="4">
    <location>
        <begin position="18"/>
        <end position="53"/>
    </location>
</feature>
<dbReference type="PANTHER" id="PTHR34524">
    <property type="entry name" value="CALCYPHOSIN"/>
    <property type="match status" value="1"/>
</dbReference>
<accession>T1ELR0</accession>
<dbReference type="InterPro" id="IPR018247">
    <property type="entry name" value="EF_Hand_1_Ca_BS"/>
</dbReference>